<keyword evidence="6" id="KW-0238">DNA-binding</keyword>
<keyword evidence="2" id="KW-0489">Methyltransferase</keyword>
<evidence type="ECO:0000256" key="1">
    <source>
        <dbReference type="ARBA" id="ARBA00011900"/>
    </source>
</evidence>
<evidence type="ECO:0000259" key="10">
    <source>
        <dbReference type="Pfam" id="PF12950"/>
    </source>
</evidence>
<keyword evidence="5" id="KW-0680">Restriction system</keyword>
<evidence type="ECO:0000259" key="9">
    <source>
        <dbReference type="Pfam" id="PF07669"/>
    </source>
</evidence>
<dbReference type="Pfam" id="PF12950">
    <property type="entry name" value="TaqI_C"/>
    <property type="match status" value="1"/>
</dbReference>
<organism evidence="11 12">
    <name type="scientific">Aphanizomenon flos-aquae WA102</name>
    <dbReference type="NCBI Taxonomy" id="1710896"/>
    <lineage>
        <taxon>Bacteria</taxon>
        <taxon>Bacillati</taxon>
        <taxon>Cyanobacteriota</taxon>
        <taxon>Cyanophyceae</taxon>
        <taxon>Nostocales</taxon>
        <taxon>Aphanizomenonaceae</taxon>
        <taxon>Aphanizomenon</taxon>
    </lineage>
</organism>
<dbReference type="Proteomes" id="UP000092093">
    <property type="component" value="Unassembled WGS sequence"/>
</dbReference>
<dbReference type="PRINTS" id="PR00507">
    <property type="entry name" value="N12N6MTFRASE"/>
</dbReference>
<dbReference type="Gene3D" id="3.40.50.150">
    <property type="entry name" value="Vaccinia Virus protein VP39"/>
    <property type="match status" value="1"/>
</dbReference>
<dbReference type="PATRIC" id="fig|1710896.3.peg.4233"/>
<dbReference type="InterPro" id="IPR029063">
    <property type="entry name" value="SAM-dependent_MTases_sf"/>
</dbReference>
<dbReference type="SUPFAM" id="SSF53335">
    <property type="entry name" value="S-adenosyl-L-methionine-dependent methyltransferases"/>
    <property type="match status" value="1"/>
</dbReference>
<keyword evidence="8" id="KW-0175">Coiled coil</keyword>
<dbReference type="GO" id="GO:0003677">
    <property type="term" value="F:DNA binding"/>
    <property type="evidence" value="ECO:0007669"/>
    <property type="project" value="UniProtKB-KW"/>
</dbReference>
<comment type="caution">
    <text evidence="11">The sequence shown here is derived from an EMBL/GenBank/DDBJ whole genome shotgun (WGS) entry which is preliminary data.</text>
</comment>
<evidence type="ECO:0000313" key="11">
    <source>
        <dbReference type="EMBL" id="OBQ45427.1"/>
    </source>
</evidence>
<keyword evidence="11" id="KW-0255">Endonuclease</keyword>
<comment type="catalytic activity">
    <reaction evidence="7">
        <text>a 2'-deoxyadenosine in DNA + S-adenosyl-L-methionine = an N(6)-methyl-2'-deoxyadenosine in DNA + S-adenosyl-L-homocysteine + H(+)</text>
        <dbReference type="Rhea" id="RHEA:15197"/>
        <dbReference type="Rhea" id="RHEA-COMP:12418"/>
        <dbReference type="Rhea" id="RHEA-COMP:12419"/>
        <dbReference type="ChEBI" id="CHEBI:15378"/>
        <dbReference type="ChEBI" id="CHEBI:57856"/>
        <dbReference type="ChEBI" id="CHEBI:59789"/>
        <dbReference type="ChEBI" id="CHEBI:90615"/>
        <dbReference type="ChEBI" id="CHEBI:90616"/>
        <dbReference type="EC" id="2.1.1.72"/>
    </reaction>
</comment>
<dbReference type="InterPro" id="IPR050953">
    <property type="entry name" value="N4_N6_ade-DNA_methylase"/>
</dbReference>
<evidence type="ECO:0000313" key="12">
    <source>
        <dbReference type="Proteomes" id="UP000092093"/>
    </source>
</evidence>
<evidence type="ECO:0000256" key="6">
    <source>
        <dbReference type="ARBA" id="ARBA00023125"/>
    </source>
</evidence>
<dbReference type="InterPro" id="IPR011639">
    <property type="entry name" value="MethylTrfase_TaqI-like_dom"/>
</dbReference>
<keyword evidence="4" id="KW-0949">S-adenosyl-L-methionine</keyword>
<keyword evidence="11" id="KW-0378">Hydrolase</keyword>
<dbReference type="PROSITE" id="PS00092">
    <property type="entry name" value="N6_MTASE"/>
    <property type="match status" value="1"/>
</dbReference>
<accession>A0A1B7X7W4</accession>
<evidence type="ECO:0000256" key="3">
    <source>
        <dbReference type="ARBA" id="ARBA00022679"/>
    </source>
</evidence>
<dbReference type="EC" id="2.1.1.72" evidence="1"/>
<feature type="coiled-coil region" evidence="8">
    <location>
        <begin position="469"/>
        <end position="520"/>
    </location>
</feature>
<dbReference type="EMBL" id="LJOW01000003">
    <property type="protein sequence ID" value="OBQ45427.1"/>
    <property type="molecule type" value="Genomic_DNA"/>
</dbReference>
<reference evidence="11 12" key="1">
    <citation type="submission" date="2015-09" db="EMBL/GenBank/DDBJ databases">
        <title>Aphanizomenon flos-aquae WA102.</title>
        <authorList>
            <person name="Driscoll C."/>
        </authorList>
    </citation>
    <scope>NUCLEOTIDE SEQUENCE [LARGE SCALE GENOMIC DNA]</scope>
    <source>
        <strain evidence="11">WA102</strain>
    </source>
</reference>
<evidence type="ECO:0000256" key="8">
    <source>
        <dbReference type="SAM" id="Coils"/>
    </source>
</evidence>
<gene>
    <name evidence="11" type="ORF">AN484_01410</name>
</gene>
<feature type="domain" description="Type II methyltransferase M.TaqI-like" evidence="9">
    <location>
        <begin position="598"/>
        <end position="886"/>
    </location>
</feature>
<dbReference type="PANTHER" id="PTHR33841:SF1">
    <property type="entry name" value="DNA METHYLTRANSFERASE A"/>
    <property type="match status" value="1"/>
</dbReference>
<keyword evidence="11" id="KW-0540">Nuclease</keyword>
<keyword evidence="3" id="KW-0808">Transferase</keyword>
<evidence type="ECO:0000256" key="4">
    <source>
        <dbReference type="ARBA" id="ARBA00022691"/>
    </source>
</evidence>
<proteinExistence type="predicted"/>
<sequence length="1363" mass="157902">MTNTKNTNKPLFSQHYLDYRIQELPEWQLDIKAEFAALKNLYLSKKPILATLNEAQTEDIFIQPALEILGFKYIPQVISRSQGRAERPDYALFINESERDTAYSFQNDETAFYSRVLVIAEAKYWQRSLSKVSANDQRDIFKNTNPSFQISSYLSGTNVDWGILTNGREWRLYYRQASSTATEFYPIDLVELLETENIEQFKYFWLFFRSAAFAKDSYNKNFLERVREGSTTYATQVGNELKTLVFDQIFPDLARGFIVDAMRRGKTVEPKTIYAATLSFLYKLLFLLYAEARNLLPITSAYRDYSLIKITQEIAASLDKQRTLSQTSTKIYQSLLGLFQIVDRGDKALEVPRYNGGLFHFDFHELGDREDYPENYFLSEHQISDAILFPALDKLARFEKLPIDYSFLGVRQLGSIYEGLLEYRLIIEDEKTGKVHLENDKGERKATGSYYTPDYIVKYIVSHTLKPILEERKQRFADLMTQINQLHEKMIDGRLGVQSRNGLQKDLQRLERQAQNTLLDIKICDPAMGSGHFLVEAVDYFTDQLINILNEYPEHNPILEMLGKTRNSILENLQQQGINIDINLDDNQLLQRVVMKRCIYGVDLNPMAVELAKVSLWLHFFTIGAPLSFLDHHLRCGNSLIGTTAREAEANMMKEESGQLSLLTGPFVGLLRAAEIMRGVSTLSDATFAEVETSERLFKEFDQAAKPFKRLLDIYVSQFFGVKQAKNFLERFGINAINANPENMNTADIAVYEEARKLFDQKRFFHWDLEFPEVFIDLESASWKENPGFHAVIGNPPYIRSIRLKEVDIQSWSYYPLVYQSAAKREYDIYLCFIEKGLELINSYGYSGLIIPNKWFTTRVGESIRNLLFREKAIKSIVDFTSFQVFSDATTYVCLLFLNKRLNHDINVAILNDFIDNEKPLPYIQGNWNIGILAYNDLGLNSWNFALDATQSLLKKLLSLPKIEDIAKVFAGTSTSADSIFRLGKIKDQDNIFYSKILEKLVKIEPQLVKSCLTGQNINSYVYDDDSCLLFPYDSHHNLLTANQLQENYPIAWSYIDNEMIKNGLKNRENGRFLDKDDWYCYGYPRNLQLQQFPKIVFPDVASKARFTVNFYGHYLIDTVYGMQLKPDVKISLLALTAILNSSVMTWFLKTTGTNLRGGYFRMKTAYINPFPIPNINFITESDRRQTYLENTINFYQQYQINHNPNILLSQIDHHLNQEPEEADVIHDLLAYLAEQMIELNKQKQTEIKGFLTWLARLIGTEIDNLTNKSKIQNYLGDYYKQKQADNHLTLDELIDILKKNKKKLKIDISGRKEQETLAKEYQASLNTLLPIKKQLKQCDWLIDEIVYKLYKLTLEEKAIIEG</sequence>
<dbReference type="Pfam" id="PF07669">
    <property type="entry name" value="Eco57I"/>
    <property type="match status" value="1"/>
</dbReference>
<name>A0A1B7X7W4_APHFL</name>
<dbReference type="GO" id="GO:0032259">
    <property type="term" value="P:methylation"/>
    <property type="evidence" value="ECO:0007669"/>
    <property type="project" value="UniProtKB-KW"/>
</dbReference>
<protein>
    <recommendedName>
        <fullName evidence="1">site-specific DNA-methyltransferase (adenine-specific)</fullName>
        <ecNumber evidence="1">2.1.1.72</ecNumber>
    </recommendedName>
</protein>
<dbReference type="InterPro" id="IPR002052">
    <property type="entry name" value="DNA_methylase_N6_adenine_CS"/>
</dbReference>
<evidence type="ECO:0000256" key="5">
    <source>
        <dbReference type="ARBA" id="ARBA00022747"/>
    </source>
</evidence>
<feature type="domain" description="TaqI-like C-terminal specificity" evidence="10">
    <location>
        <begin position="1081"/>
        <end position="1173"/>
    </location>
</feature>
<dbReference type="GO" id="GO:0009007">
    <property type="term" value="F:site-specific DNA-methyltransferase (adenine-specific) activity"/>
    <property type="evidence" value="ECO:0007669"/>
    <property type="project" value="UniProtKB-EC"/>
</dbReference>
<evidence type="ECO:0000256" key="2">
    <source>
        <dbReference type="ARBA" id="ARBA00022603"/>
    </source>
</evidence>
<dbReference type="GO" id="GO:0004519">
    <property type="term" value="F:endonuclease activity"/>
    <property type="evidence" value="ECO:0007669"/>
    <property type="project" value="UniProtKB-KW"/>
</dbReference>
<evidence type="ECO:0000256" key="7">
    <source>
        <dbReference type="ARBA" id="ARBA00047942"/>
    </source>
</evidence>
<dbReference type="InterPro" id="IPR025931">
    <property type="entry name" value="TaqI_C"/>
</dbReference>
<dbReference type="GO" id="GO:0009307">
    <property type="term" value="P:DNA restriction-modification system"/>
    <property type="evidence" value="ECO:0007669"/>
    <property type="project" value="UniProtKB-KW"/>
</dbReference>
<dbReference type="PANTHER" id="PTHR33841">
    <property type="entry name" value="DNA METHYLTRANSFERASE YEEA-RELATED"/>
    <property type="match status" value="1"/>
</dbReference>